<evidence type="ECO:0000313" key="2">
    <source>
        <dbReference type="Proteomes" id="UP000005435"/>
    </source>
</evidence>
<organism evidence="1 2">
    <name type="scientific">Acetivibrio clariflavus (strain DSM 19732 / NBRC 101661 / EBR45)</name>
    <name type="common">Clostridium clariflavum</name>
    <dbReference type="NCBI Taxonomy" id="720554"/>
    <lineage>
        <taxon>Bacteria</taxon>
        <taxon>Bacillati</taxon>
        <taxon>Bacillota</taxon>
        <taxon>Clostridia</taxon>
        <taxon>Eubacteriales</taxon>
        <taxon>Oscillospiraceae</taxon>
        <taxon>Acetivibrio</taxon>
    </lineage>
</organism>
<sequence length="205" mass="24602">MKGILSIDFDYFIDASSQDRDLYFPDGSDEIPNNKLESMWEERYKRYPQLKKIGVIEQFNFLKRFLMGLNLPDKNFIKADSHKYIKSFIDKFPKNLKLKIINIDFHHDCYHYYKGSDYCNCGNWLRRVIEERPDTKVKWVRRKDSQIYCLEGVVPFEHTEDIKSIYNEKFDYVFICKSPEWSPPHLNNKFEELVSSVSKKLLLIS</sequence>
<proteinExistence type="predicted"/>
<gene>
    <name evidence="1" type="ordered locus">Clocl_3527</name>
</gene>
<reference evidence="2" key="1">
    <citation type="submission" date="2011-12" db="EMBL/GenBank/DDBJ databases">
        <title>Complete sequence of Clostridium clariflavum DSM 19732.</title>
        <authorList>
            <consortium name="US DOE Joint Genome Institute"/>
            <person name="Lucas S."/>
            <person name="Han J."/>
            <person name="Lapidus A."/>
            <person name="Cheng J.-F."/>
            <person name="Goodwin L."/>
            <person name="Pitluck S."/>
            <person name="Peters L."/>
            <person name="Teshima H."/>
            <person name="Detter J.C."/>
            <person name="Han C."/>
            <person name="Tapia R."/>
            <person name="Land M."/>
            <person name="Hauser L."/>
            <person name="Kyrpides N."/>
            <person name="Ivanova N."/>
            <person name="Pagani I."/>
            <person name="Kitzmiller T."/>
            <person name="Lynd L."/>
            <person name="Izquierdo J."/>
            <person name="Woyke T."/>
        </authorList>
    </citation>
    <scope>NUCLEOTIDE SEQUENCE [LARGE SCALE GENOMIC DNA]</scope>
    <source>
        <strain evidence="2">DSM 19732 / NBRC 101661 / EBR45</strain>
    </source>
</reference>
<dbReference type="HOGENOM" id="CLU_1179753_0_0_9"/>
<dbReference type="Proteomes" id="UP000005435">
    <property type="component" value="Chromosome"/>
</dbReference>
<dbReference type="OrthoDB" id="1705985at2"/>
<protein>
    <submittedName>
        <fullName evidence="1">Uncharacterized protein</fullName>
    </submittedName>
</protein>
<dbReference type="KEGG" id="ccl:Clocl_3527"/>
<dbReference type="AlphaFoldDB" id="G8LYL8"/>
<keyword evidence="2" id="KW-1185">Reference proteome</keyword>
<dbReference type="EMBL" id="CP003065">
    <property type="protein sequence ID" value="AEV70006.1"/>
    <property type="molecule type" value="Genomic_DNA"/>
</dbReference>
<reference evidence="1 2" key="2">
    <citation type="journal article" date="2012" name="Stand. Genomic Sci.">
        <title>Complete Genome Sequence of Clostridium clariflavum DSM 19732.</title>
        <authorList>
            <person name="Izquierdo J.A."/>
            <person name="Goodwin L."/>
            <person name="Davenport K.W."/>
            <person name="Teshima H."/>
            <person name="Bruce D."/>
            <person name="Detter C."/>
            <person name="Tapia R."/>
            <person name="Han S."/>
            <person name="Land M."/>
            <person name="Hauser L."/>
            <person name="Jeffries C.D."/>
            <person name="Han J."/>
            <person name="Pitluck S."/>
            <person name="Nolan M."/>
            <person name="Chen A."/>
            <person name="Huntemann M."/>
            <person name="Mavromatis K."/>
            <person name="Mikhailova N."/>
            <person name="Liolios K."/>
            <person name="Woyke T."/>
            <person name="Lynd L.R."/>
        </authorList>
    </citation>
    <scope>NUCLEOTIDE SEQUENCE [LARGE SCALE GENOMIC DNA]</scope>
    <source>
        <strain evidence="2">DSM 19732 / NBRC 101661 / EBR45</strain>
    </source>
</reference>
<accession>G8LYL8</accession>
<name>G8LYL8_ACECE</name>
<dbReference type="eggNOG" id="ENOG5033CDY">
    <property type="taxonomic scope" value="Bacteria"/>
</dbReference>
<evidence type="ECO:0000313" key="1">
    <source>
        <dbReference type="EMBL" id="AEV70006.1"/>
    </source>
</evidence>
<dbReference type="RefSeq" id="WP_014256532.1">
    <property type="nucleotide sequence ID" value="NC_016627.1"/>
</dbReference>